<feature type="region of interest" description="Disordered" evidence="7">
    <location>
        <begin position="290"/>
        <end position="317"/>
    </location>
</feature>
<dbReference type="PROSITE" id="PS00690">
    <property type="entry name" value="DEAH_ATP_HELICASE"/>
    <property type="match status" value="1"/>
</dbReference>
<dbReference type="SMART" id="SM00490">
    <property type="entry name" value="HELICc"/>
    <property type="match status" value="1"/>
</dbReference>
<dbReference type="InterPro" id="IPR059023">
    <property type="entry name" value="RNA_hel_CTD"/>
</dbReference>
<dbReference type="PROSITE" id="PS51194">
    <property type="entry name" value="HELICASE_CTER"/>
    <property type="match status" value="1"/>
</dbReference>
<evidence type="ECO:0000313" key="11">
    <source>
        <dbReference type="EMBL" id="KJE94324.1"/>
    </source>
</evidence>
<comment type="similarity">
    <text evidence="6">Belongs to the DExH box helicase family.</text>
</comment>
<dbReference type="SUPFAM" id="SSF52540">
    <property type="entry name" value="P-loop containing nucleoside triphosphate hydrolases"/>
    <property type="match status" value="1"/>
</dbReference>
<feature type="domain" description="Helicase ATP-binding" evidence="9">
    <location>
        <begin position="697"/>
        <end position="864"/>
    </location>
</feature>
<evidence type="ECO:0000256" key="5">
    <source>
        <dbReference type="ARBA" id="ARBA00022884"/>
    </source>
</evidence>
<sequence>MTKGFITSPASSAPSKPKGKEGREFRDVRRAQEAAAAAAAAAAEADKGKGKGKGKQPAGTGGASAAGASGSGASGSQPRGGGASGSNGPANAAAAAGAAGAAGAGMPAYVIRNWTGKTPATLLSEFCQKHQLGKPQWNSHQKGGKHRVSIILTKEDKKTRQPLTLNIDPPELYEHPMEAKHMAAVCAMHRLNSHLNLSHILPPDFRDYWAALDVLKKNDTEGIWPAAGGDPFQPVTKADVERAQQKQAASEQRQAELKQREEDAQLAVIHLSEAQRTVIEALVKEAQQETAKQQAAASSEAEDADEPSPSTSTSNKTSTAVYRDLLALGFHARHIDEALGAQPKATAAAQEAAALKSAALSWLCLHVPEQDLPVQFRPDSKQLTASFHANTTSLAQSYMIQRLREVGFGQQHASMALEACGYDEDAALLRLLHLLKEDRLTDADAFSATVPAGPPSARFSAEEIDSAAEQVAEEIAAVESIYGVVAANVKSHAECSAADCSTDSVVRSMIRPTASCISVCLAVPEFKPHLVELELKFPSSTCLYPNETPIVVIRHPALTSTTRLVLQRAAFEFAASLAPAPLLYSLIDWVQTSGVEVVQNPPPLSTSAMQEAAAAAAAASSSASSSEPAPADAASATPAARTGKDGKQQQRRRRSPFHALRTDAKESAALTKATPAFKKVFDKRSKLPSHSYVKEILSALAANQVVVISGETGCGKTTQVPQFILDALIDQNQGSTCRLLCTQPRRISALSVAERVAVERAEKIGEGVGYSVRLEAKYSASTRLLFSTIGVLLRFLQDDPLLNAFSHIVIDEVHERGVESDFVLIALREVLAKRRDLRLVLMSATLDSNTFSSYFGGVPVISIPGFAYPVEILHLEDVVQRTSFRIETIRRGGAKSAGSRPRRGEEDGTSSLEASTSSDFGSSSSTSSSSAPPPAADAAEAVDPDAAFGISMAIHSRQEDMLNVDLIAATVMHICTTTPAKEDVLIFASGMQEIKQCVEAIMYAFDALPRATKGNQQLLVLPLHSTLSVPEQKRVFDATGATTRKVVVSTNVAETSVTVDGIVHVIDTGRVKETRYDAQRGMSSLEDTWISKANARQRKGRAGRTQAGICYRLFTSKRSELMADHQAPEILRVPLEQLCLQVKAMGTADVVQFLGKALTPPDTKAVTHAIDALVDIGALHRDTKALTPLGVHLASIPVDARIAKVLIFGAIFHCLDPILTVAACMGFRSPFITSVDKRAQADEVKKRFAIGKSDLLGYSKAYAEWHNCAGDGAASKTGARRKFCEDNFLSMQSMQGISDLRKQFLDILASIGFVPAAIMHHHKQQDAQAAEAHRLLNANSTNIKVLKAVLAAGLYPQVASVVPPERQFVQVQQGMVVKEAKASELKLLLKGGTQVFVHPTSATFSLLKMDDRFVLYNEKMATSKAYLRDTTVVSAYPLILFGGNIAIEHEQHQLLLDGWIKIKAPARVATLVTAIRQQLDAVLSRKIEQPLLNVYDSAVVRAIMKLVESDGY</sequence>
<dbReference type="InterPro" id="IPR006575">
    <property type="entry name" value="RWD_dom"/>
</dbReference>
<feature type="domain" description="UBA" evidence="8">
    <location>
        <begin position="393"/>
        <end position="434"/>
    </location>
</feature>
<dbReference type="STRING" id="595528.A0A0D2X3H6"/>
<evidence type="ECO:0000256" key="3">
    <source>
        <dbReference type="ARBA" id="ARBA00022806"/>
    </source>
</evidence>
<dbReference type="eggNOG" id="KOG0920">
    <property type="taxonomic scope" value="Eukaryota"/>
</dbReference>
<keyword evidence="1" id="KW-0547">Nucleotide-binding</keyword>
<evidence type="ECO:0000256" key="7">
    <source>
        <dbReference type="SAM" id="MobiDB-lite"/>
    </source>
</evidence>
<dbReference type="GO" id="GO:0004386">
    <property type="term" value="F:helicase activity"/>
    <property type="evidence" value="ECO:0007669"/>
    <property type="project" value="UniProtKB-KW"/>
</dbReference>
<feature type="compositionally biased region" description="Low complexity" evidence="7">
    <location>
        <begin position="913"/>
        <end position="939"/>
    </location>
</feature>
<feature type="compositionally biased region" description="Low complexity" evidence="7">
    <location>
        <begin position="33"/>
        <end position="43"/>
    </location>
</feature>
<evidence type="ECO:0000256" key="4">
    <source>
        <dbReference type="ARBA" id="ARBA00022840"/>
    </source>
</evidence>
<feature type="compositionally biased region" description="Low complexity" evidence="7">
    <location>
        <begin position="619"/>
        <end position="640"/>
    </location>
</feature>
<dbReference type="Gene3D" id="3.40.50.300">
    <property type="entry name" value="P-loop containing nucleotide triphosphate hydrolases"/>
    <property type="match status" value="2"/>
</dbReference>
<dbReference type="FunFam" id="1.20.120.1080:FF:000002">
    <property type="entry name" value="Putative ATP-dependent RNA helicase DHX36"/>
    <property type="match status" value="1"/>
</dbReference>
<dbReference type="SUPFAM" id="SSF54495">
    <property type="entry name" value="UBC-like"/>
    <property type="match status" value="1"/>
</dbReference>
<dbReference type="FunFam" id="3.40.50.300:FF:000526">
    <property type="entry name" value="DExH-box ATP-dependent RNA helicase DExH3"/>
    <property type="match status" value="1"/>
</dbReference>
<reference evidence="12" key="1">
    <citation type="submission" date="2011-02" db="EMBL/GenBank/DDBJ databases">
        <title>The Genome Sequence of Capsaspora owczarzaki ATCC 30864.</title>
        <authorList>
            <person name="Russ C."/>
            <person name="Cuomo C."/>
            <person name="Burger G."/>
            <person name="Gray M.W."/>
            <person name="Holland P.W.H."/>
            <person name="King N."/>
            <person name="Lang F.B.F."/>
            <person name="Roger A.J."/>
            <person name="Ruiz-Trillo I."/>
            <person name="Young S.K."/>
            <person name="Zeng Q."/>
            <person name="Gargeya S."/>
            <person name="Alvarado L."/>
            <person name="Berlin A."/>
            <person name="Chapman S.B."/>
            <person name="Chen Z."/>
            <person name="Freedman E."/>
            <person name="Gellesch M."/>
            <person name="Goldberg J."/>
            <person name="Griggs A."/>
            <person name="Gujja S."/>
            <person name="Heilman E."/>
            <person name="Heiman D."/>
            <person name="Howarth C."/>
            <person name="Mehta T."/>
            <person name="Neiman D."/>
            <person name="Pearson M."/>
            <person name="Roberts A."/>
            <person name="Saif S."/>
            <person name="Shea T."/>
            <person name="Shenoy N."/>
            <person name="Sisk P."/>
            <person name="Stolte C."/>
            <person name="Sykes S."/>
            <person name="White J."/>
            <person name="Yandava C."/>
            <person name="Haas B."/>
            <person name="Nusbaum C."/>
            <person name="Birren B."/>
        </authorList>
    </citation>
    <scope>NUCLEOTIDE SEQUENCE</scope>
    <source>
        <strain evidence="12">ATCC 30864</strain>
    </source>
</reference>
<feature type="region of interest" description="Disordered" evidence="7">
    <location>
        <begin position="619"/>
        <end position="666"/>
    </location>
</feature>
<dbReference type="InterPro" id="IPR011709">
    <property type="entry name" value="DEAD-box_helicase_OB_fold"/>
</dbReference>
<keyword evidence="2" id="KW-0378">Hydrolase</keyword>
<dbReference type="InterPro" id="IPR027417">
    <property type="entry name" value="P-loop_NTPase"/>
</dbReference>
<evidence type="ECO:0000259" key="8">
    <source>
        <dbReference type="PROSITE" id="PS50030"/>
    </source>
</evidence>
<dbReference type="SUPFAM" id="SSF46934">
    <property type="entry name" value="UBA-like"/>
    <property type="match status" value="1"/>
</dbReference>
<dbReference type="PhylomeDB" id="A0A0D2X3H6"/>
<dbReference type="FunCoup" id="A0A0D2X3H6">
    <property type="interactions" value="423"/>
</dbReference>
<dbReference type="SMART" id="SM00165">
    <property type="entry name" value="UBA"/>
    <property type="match status" value="1"/>
</dbReference>
<proteinExistence type="inferred from homology"/>
<dbReference type="CDD" id="cd17917">
    <property type="entry name" value="DEXHc_RHA-like"/>
    <property type="match status" value="1"/>
</dbReference>
<dbReference type="InterPro" id="IPR009060">
    <property type="entry name" value="UBA-like_sf"/>
</dbReference>
<dbReference type="InterPro" id="IPR016135">
    <property type="entry name" value="UBQ-conjugating_enzyme/RWD"/>
</dbReference>
<dbReference type="OrthoDB" id="5600252at2759"/>
<dbReference type="Pfam" id="PF24385">
    <property type="entry name" value="DSRM_DHX29"/>
    <property type="match status" value="1"/>
</dbReference>
<keyword evidence="12" id="KW-1185">Reference proteome</keyword>
<evidence type="ECO:0000313" key="12">
    <source>
        <dbReference type="Proteomes" id="UP000008743"/>
    </source>
</evidence>
<dbReference type="InterPro" id="IPR056328">
    <property type="entry name" value="DSRM_DHX29"/>
</dbReference>
<dbReference type="Pfam" id="PF21010">
    <property type="entry name" value="HA2_C"/>
    <property type="match status" value="1"/>
</dbReference>
<dbReference type="InterPro" id="IPR002464">
    <property type="entry name" value="DNA/RNA_helicase_DEAH_CS"/>
</dbReference>
<feature type="compositionally biased region" description="Basic and acidic residues" evidence="7">
    <location>
        <begin position="18"/>
        <end position="32"/>
    </location>
</feature>
<evidence type="ECO:0000256" key="6">
    <source>
        <dbReference type="ARBA" id="ARBA00060772"/>
    </source>
</evidence>
<dbReference type="PROSITE" id="PS51192">
    <property type="entry name" value="HELICASE_ATP_BIND_1"/>
    <property type="match status" value="1"/>
</dbReference>
<dbReference type="GO" id="GO:0016787">
    <property type="term" value="F:hydrolase activity"/>
    <property type="evidence" value="ECO:0007669"/>
    <property type="project" value="UniProtKB-KW"/>
</dbReference>
<keyword evidence="3 11" id="KW-0347">Helicase</keyword>
<feature type="compositionally biased region" description="Low complexity" evidence="7">
    <location>
        <begin position="290"/>
        <end position="299"/>
    </location>
</feature>
<evidence type="ECO:0000256" key="1">
    <source>
        <dbReference type="ARBA" id="ARBA00022741"/>
    </source>
</evidence>
<dbReference type="InterPro" id="IPR007502">
    <property type="entry name" value="Helicase-assoc_dom"/>
</dbReference>
<accession>A0A0D2X3H6</accession>
<dbReference type="PANTHER" id="PTHR18934:SF145">
    <property type="entry name" value="ATP-DEPENDENT RNA HELICASE DHX57-RELATED"/>
    <property type="match status" value="1"/>
</dbReference>
<organism evidence="11 12">
    <name type="scientific">Capsaspora owczarzaki (strain ATCC 30864)</name>
    <dbReference type="NCBI Taxonomy" id="595528"/>
    <lineage>
        <taxon>Eukaryota</taxon>
        <taxon>Filasterea</taxon>
        <taxon>Capsaspora</taxon>
    </lineage>
</organism>
<dbReference type="Pfam" id="PF00270">
    <property type="entry name" value="DEAD"/>
    <property type="match status" value="1"/>
</dbReference>
<dbReference type="PROSITE" id="PS50030">
    <property type="entry name" value="UBA"/>
    <property type="match status" value="1"/>
</dbReference>
<feature type="domain" description="Helicase C-terminal" evidence="10">
    <location>
        <begin position="970"/>
        <end position="1146"/>
    </location>
</feature>
<dbReference type="CDD" id="cd18791">
    <property type="entry name" value="SF2_C_RHA"/>
    <property type="match status" value="1"/>
</dbReference>
<dbReference type="PANTHER" id="PTHR18934">
    <property type="entry name" value="ATP-DEPENDENT RNA HELICASE"/>
    <property type="match status" value="1"/>
</dbReference>
<gene>
    <name evidence="11" type="ORF">CAOG_004983</name>
</gene>
<dbReference type="InterPro" id="IPR056890">
    <property type="entry name" value="UBA_DHX29-like"/>
</dbReference>
<keyword evidence="5" id="KW-0694">RNA-binding</keyword>
<dbReference type="InterPro" id="IPR011545">
    <property type="entry name" value="DEAD/DEAH_box_helicase_dom"/>
</dbReference>
<feature type="compositionally biased region" description="Gly residues" evidence="7">
    <location>
        <begin position="59"/>
        <end position="85"/>
    </location>
</feature>
<dbReference type="Pfam" id="PF00271">
    <property type="entry name" value="Helicase_C"/>
    <property type="match status" value="1"/>
</dbReference>
<dbReference type="Proteomes" id="UP000008743">
    <property type="component" value="Unassembled WGS sequence"/>
</dbReference>
<dbReference type="InterPro" id="IPR001650">
    <property type="entry name" value="Helicase_C-like"/>
</dbReference>
<dbReference type="SMART" id="SM00847">
    <property type="entry name" value="HA2"/>
    <property type="match status" value="1"/>
</dbReference>
<dbReference type="InterPro" id="IPR014001">
    <property type="entry name" value="Helicase_ATP-bd"/>
</dbReference>
<dbReference type="SMART" id="SM00487">
    <property type="entry name" value="DEXDc"/>
    <property type="match status" value="1"/>
</dbReference>
<name>A0A0D2X3H6_CAPO3</name>
<dbReference type="Pfam" id="PF07717">
    <property type="entry name" value="OB_NTP_bind"/>
    <property type="match status" value="1"/>
</dbReference>
<dbReference type="Pfam" id="PF26026">
    <property type="entry name" value="RNA_hel_CTD"/>
    <property type="match status" value="1"/>
</dbReference>
<evidence type="ECO:0000259" key="9">
    <source>
        <dbReference type="PROSITE" id="PS51192"/>
    </source>
</evidence>
<keyword evidence="4" id="KW-0067">ATP-binding</keyword>
<dbReference type="InParanoid" id="A0A0D2X3H6"/>
<dbReference type="EMBL" id="KE346367">
    <property type="protein sequence ID" value="KJE94324.1"/>
    <property type="molecule type" value="Genomic_DNA"/>
</dbReference>
<dbReference type="Gene3D" id="1.20.120.1080">
    <property type="match status" value="1"/>
</dbReference>
<dbReference type="GO" id="GO:0003723">
    <property type="term" value="F:RNA binding"/>
    <property type="evidence" value="ECO:0007669"/>
    <property type="project" value="UniProtKB-KW"/>
</dbReference>
<protein>
    <submittedName>
        <fullName evidence="11">Helicase domain-containing protein</fullName>
    </submittedName>
</protein>
<dbReference type="CDD" id="cd11605">
    <property type="entry name" value="RWD_DRWD_ELF-like"/>
    <property type="match status" value="1"/>
</dbReference>
<feature type="region of interest" description="Disordered" evidence="7">
    <location>
        <begin position="890"/>
        <end position="939"/>
    </location>
</feature>
<dbReference type="GO" id="GO:0005524">
    <property type="term" value="F:ATP binding"/>
    <property type="evidence" value="ECO:0007669"/>
    <property type="project" value="UniProtKB-KW"/>
</dbReference>
<evidence type="ECO:0000256" key="2">
    <source>
        <dbReference type="ARBA" id="ARBA00022801"/>
    </source>
</evidence>
<feature type="compositionally biased region" description="Low complexity" evidence="7">
    <location>
        <begin position="307"/>
        <end position="317"/>
    </location>
</feature>
<dbReference type="InterPro" id="IPR015940">
    <property type="entry name" value="UBA"/>
</dbReference>
<dbReference type="Pfam" id="PF05773">
    <property type="entry name" value="RWD"/>
    <property type="match status" value="1"/>
</dbReference>
<dbReference type="Gene3D" id="3.10.110.10">
    <property type="entry name" value="Ubiquitin Conjugating Enzyme"/>
    <property type="match status" value="1"/>
</dbReference>
<dbReference type="Pfam" id="PF24899">
    <property type="entry name" value="UBA_DHX29"/>
    <property type="match status" value="1"/>
</dbReference>
<evidence type="ECO:0000259" key="10">
    <source>
        <dbReference type="PROSITE" id="PS51194"/>
    </source>
</evidence>
<feature type="region of interest" description="Disordered" evidence="7">
    <location>
        <begin position="1"/>
        <end position="92"/>
    </location>
</feature>